<dbReference type="Gene3D" id="3.60.10.10">
    <property type="entry name" value="Endonuclease/exonuclease/phosphatase"/>
    <property type="match status" value="1"/>
</dbReference>
<dbReference type="AlphaFoldDB" id="A0A9P1FXP0"/>
<comment type="caution">
    <text evidence="2">The sequence shown here is derived from an EMBL/GenBank/DDBJ whole genome shotgun (WGS) entry which is preliminary data.</text>
</comment>
<dbReference type="EMBL" id="CAMXCT030001709">
    <property type="protein sequence ID" value="CAL4779715.1"/>
    <property type="molecule type" value="Genomic_DNA"/>
</dbReference>
<reference evidence="2" key="1">
    <citation type="submission" date="2022-10" db="EMBL/GenBank/DDBJ databases">
        <authorList>
            <person name="Chen Y."/>
            <person name="Dougan E. K."/>
            <person name="Chan C."/>
            <person name="Rhodes N."/>
            <person name="Thang M."/>
        </authorList>
    </citation>
    <scope>NUCLEOTIDE SEQUENCE</scope>
</reference>
<protein>
    <submittedName>
        <fullName evidence="4">Retrovirus-related Pol polyprotein from type-1 retrotransposable element R2 (Retrovirus-related Pol polyprotein from type I retrotransposable element R2)</fullName>
    </submittedName>
</protein>
<evidence type="ECO:0000313" key="3">
    <source>
        <dbReference type="EMBL" id="CAL1145778.1"/>
    </source>
</evidence>
<dbReference type="InterPro" id="IPR000477">
    <property type="entry name" value="RT_dom"/>
</dbReference>
<dbReference type="Proteomes" id="UP001152797">
    <property type="component" value="Unassembled WGS sequence"/>
</dbReference>
<evidence type="ECO:0000313" key="2">
    <source>
        <dbReference type="EMBL" id="CAI3992403.1"/>
    </source>
</evidence>
<accession>A0A9P1FXP0</accession>
<feature type="domain" description="Reverse transcriptase" evidence="1">
    <location>
        <begin position="796"/>
        <end position="1060"/>
    </location>
</feature>
<evidence type="ECO:0000313" key="5">
    <source>
        <dbReference type="Proteomes" id="UP001152797"/>
    </source>
</evidence>
<keyword evidence="5" id="KW-1185">Reference proteome</keyword>
<gene>
    <name evidence="2" type="ORF">C1SCF055_LOCUS19239</name>
</gene>
<dbReference type="EMBL" id="CAMXCT020001709">
    <property type="protein sequence ID" value="CAL1145778.1"/>
    <property type="molecule type" value="Genomic_DNA"/>
</dbReference>
<dbReference type="EMBL" id="CAMXCT010001709">
    <property type="protein sequence ID" value="CAI3992403.1"/>
    <property type="molecule type" value="Genomic_DNA"/>
</dbReference>
<dbReference type="InterPro" id="IPR036691">
    <property type="entry name" value="Endo/exonu/phosph_ase_sf"/>
</dbReference>
<evidence type="ECO:0000313" key="4">
    <source>
        <dbReference type="EMBL" id="CAL4779715.1"/>
    </source>
</evidence>
<organism evidence="2">
    <name type="scientific">Cladocopium goreaui</name>
    <dbReference type="NCBI Taxonomy" id="2562237"/>
    <lineage>
        <taxon>Eukaryota</taxon>
        <taxon>Sar</taxon>
        <taxon>Alveolata</taxon>
        <taxon>Dinophyceae</taxon>
        <taxon>Suessiales</taxon>
        <taxon>Symbiodiniaceae</taxon>
        <taxon>Cladocopium</taxon>
    </lineage>
</organism>
<name>A0A9P1FXP0_9DINO</name>
<evidence type="ECO:0000259" key="1">
    <source>
        <dbReference type="PROSITE" id="PS50878"/>
    </source>
</evidence>
<sequence length="1272" mass="141666">MQVYEASVHIPLEERSWTCKVCSAGLPHISIKANLERSKMEHFKAQHPDLDPKSAQSFTSKTGIIRTLREAQENNYKRLAKVAEAKGHVPVSCWISPKPGAPDAHKIVLPLCSRCLITGTQLKFKRAPCGTTEVAPSKTITILRKMIFDDPSNALAIQTCLAFDGETWRKTNIIPKSHLAVDRIAGYRSVSSDNHVLPGYEQLGFPRGEQKLADLRHGGHNAERIGEASHPGPANIINQISVYCCNVQSATGAWALLEHGSCKTDELRIWCLQETRMKDYEAQAFHRAAQRRGYKVYQLAGNTTLDRWGQPRAAGGVAMLIDNRLSCRNPLYKLGSCSQTLGIWVEDWFVCTFYAPPDRSNRRDNAQTEVAEQITEILHESQAQRWLFCGDANEIPGDSTIEAALVAQGGTTLQINRGTRWQSDREIDWFNCNDHSLCLQPQCVELHVSDHVPLCLQIPVRDVNLQIQALQMGPNWAKPAGLDQETWREHVEKVWENMSDDVSAFKNSLTRVSADVVDVDADWDRFMVLLDTLMRQSFSDIAANNNHPVIQAEAGKRLKQKQIKGRMPSLKTRQRRRCHPQLAQGDMQVAKLRRKVARLFELQRCLQKSINEPEISVRRRFQNTAKDLIKKLRLGSEGWSLRHVWYQLNDARPALAELEKSVRERRLAQWRERSENDIKYASKWLKSRNKPQNVHISVQGAPEPDPNKAVQHLRNFWTGFWKESDDSSPDDTAIIQQLLQDTPLREASTWEPPTAIMVKAQATNSRGSAGADGWTGEELGSLPLGVWELFTVLSASWLRQGSVPTILLQARAVFLPKPNKVAKGLCGLADVRPITVLSAWWRIWLSAWLQTSHMTVWISEVLDESVVYGKQSDAQTSAAGILDAYGRHGYLASLDFTKCFDLLRPSACCALLKQNGFCHLMSDLCSHFWTKHVRWCTWQQVTDHTTLCSGQMAVPQGDPWGPLMIALYLSAGQRYIRQRLPHVAGAASNYMDDRSFTSTTAIGLVETIQGWAEWSAQVGLRESEKGQCTARSLKNKEALQACLHNQSMFVQEATFLGVSTRGAPRRNSDKENARVADACNQYKLLATLRLSAERYAFYSRYFAISKVTYGWLGRSPTQGLCTKLWNALKAGQRVAATNAGCRTVSVGASVSPAWRGELCPFCHNTLGSWQHLAWHCPASPVADLRPHPMPIKAISWRFGWDNNPEILRYLGCVQHALWDALYRTNGAAADDVEVASDGARADDAAADGAASAGAAAGAAAVGAASAGAAAGD</sequence>
<proteinExistence type="predicted"/>
<dbReference type="OrthoDB" id="490410at2759"/>
<dbReference type="PROSITE" id="PS50878">
    <property type="entry name" value="RT_POL"/>
    <property type="match status" value="1"/>
</dbReference>
<reference evidence="3" key="2">
    <citation type="submission" date="2024-04" db="EMBL/GenBank/DDBJ databases">
        <authorList>
            <person name="Chen Y."/>
            <person name="Shah S."/>
            <person name="Dougan E. K."/>
            <person name="Thang M."/>
            <person name="Chan C."/>
        </authorList>
    </citation>
    <scope>NUCLEOTIDE SEQUENCE [LARGE SCALE GENOMIC DNA]</scope>
</reference>
<dbReference type="SUPFAM" id="SSF56219">
    <property type="entry name" value="DNase I-like"/>
    <property type="match status" value="1"/>
</dbReference>